<dbReference type="InterPro" id="IPR050261">
    <property type="entry name" value="FrsA_esterase"/>
</dbReference>
<dbReference type="Proteomes" id="UP000243859">
    <property type="component" value="Unassembled WGS sequence"/>
</dbReference>
<dbReference type="SUPFAM" id="SSF53474">
    <property type="entry name" value="alpha/beta-Hydrolases"/>
    <property type="match status" value="1"/>
</dbReference>
<accession>A0A2T5BS26</accession>
<dbReference type="InterPro" id="IPR029058">
    <property type="entry name" value="AB_hydrolase_fold"/>
</dbReference>
<dbReference type="PANTHER" id="PTHR22946:SF9">
    <property type="entry name" value="POLYKETIDE TRANSFERASE AF380"/>
    <property type="match status" value="1"/>
</dbReference>
<comment type="caution">
    <text evidence="4">The sequence shown here is derived from an EMBL/GenBank/DDBJ whole genome shotgun (WGS) entry which is preliminary data.</text>
</comment>
<keyword evidence="5" id="KW-1185">Reference proteome</keyword>
<dbReference type="OrthoDB" id="3647650at2"/>
<dbReference type="Gene3D" id="3.40.50.1820">
    <property type="entry name" value="alpha/beta hydrolase"/>
    <property type="match status" value="2"/>
</dbReference>
<dbReference type="InterPro" id="IPR000073">
    <property type="entry name" value="AB_hydrolase_1"/>
</dbReference>
<comment type="similarity">
    <text evidence="2">Belongs to the AB hydrolase superfamily. FUS2 hydrolase family.</text>
</comment>
<dbReference type="GO" id="GO:0052689">
    <property type="term" value="F:carboxylic ester hydrolase activity"/>
    <property type="evidence" value="ECO:0007669"/>
    <property type="project" value="UniProtKB-ARBA"/>
</dbReference>
<dbReference type="EMBL" id="QAAA01000008">
    <property type="protein sequence ID" value="PTN02112.1"/>
    <property type="molecule type" value="Genomic_DNA"/>
</dbReference>
<feature type="domain" description="AB hydrolase-1" evidence="3">
    <location>
        <begin position="32"/>
        <end position="272"/>
    </location>
</feature>
<sequence>MKMRNEEFISNGTTCRGVLYLPEHTDGPHPCIVMAHGFGLTHDSGLMPFKEAFVEAGYAVFAFDYRTFGSSDGTPRDVMNPFHQVDDYLAALAHARSTEEVDAARIALWGTSFAGGLVTVAAARDGQVQATISQCPMMDGLAATAGLIGYAGIGQGMRLSWHATVDAVRSIFGARRRYVGAAGKPGDLAMMTADDCYDGYVPILADNANNRVAAIVSMYLPFFRPVSKAHKVTAPALLLICEKDTVAPAKVAKKAAEKMPTAETRLYDIGHFDVYTGKGFEMSLKDQIEFLGRVLPVREAASAAPENAVPAASATGAA</sequence>
<evidence type="ECO:0000256" key="1">
    <source>
        <dbReference type="ARBA" id="ARBA00022801"/>
    </source>
</evidence>
<proteinExistence type="inferred from homology"/>
<keyword evidence="1" id="KW-0378">Hydrolase</keyword>
<protein>
    <submittedName>
        <fullName evidence="4">Cephalosporin-C deacetylase-like acetyl esterase</fullName>
    </submittedName>
</protein>
<dbReference type="Pfam" id="PF12697">
    <property type="entry name" value="Abhydrolase_6"/>
    <property type="match status" value="1"/>
</dbReference>
<evidence type="ECO:0000259" key="3">
    <source>
        <dbReference type="Pfam" id="PF12697"/>
    </source>
</evidence>
<evidence type="ECO:0000313" key="5">
    <source>
        <dbReference type="Proteomes" id="UP000243859"/>
    </source>
</evidence>
<dbReference type="RefSeq" id="WP_107892288.1">
    <property type="nucleotide sequence ID" value="NZ_NHSI01000037.1"/>
</dbReference>
<reference evidence="4 5" key="1">
    <citation type="submission" date="2018-04" db="EMBL/GenBank/DDBJ databases">
        <title>Genomic Encyclopedia of Archaeal and Bacterial Type Strains, Phase II (KMG-II): from individual species to whole genera.</title>
        <authorList>
            <person name="Goeker M."/>
        </authorList>
    </citation>
    <scope>NUCLEOTIDE SEQUENCE [LARGE SCALE GENOMIC DNA]</scope>
    <source>
        <strain evidence="4 5">DSM 18064</strain>
    </source>
</reference>
<organism evidence="4 5">
    <name type="scientific">Rhodovulum imhoffii</name>
    <dbReference type="NCBI Taxonomy" id="365340"/>
    <lineage>
        <taxon>Bacteria</taxon>
        <taxon>Pseudomonadati</taxon>
        <taxon>Pseudomonadota</taxon>
        <taxon>Alphaproteobacteria</taxon>
        <taxon>Rhodobacterales</taxon>
        <taxon>Paracoccaceae</taxon>
        <taxon>Rhodovulum</taxon>
    </lineage>
</organism>
<name>A0A2T5BS26_9RHOB</name>
<evidence type="ECO:0000313" key="4">
    <source>
        <dbReference type="EMBL" id="PTN02112.1"/>
    </source>
</evidence>
<dbReference type="PANTHER" id="PTHR22946">
    <property type="entry name" value="DIENELACTONE HYDROLASE DOMAIN-CONTAINING PROTEIN-RELATED"/>
    <property type="match status" value="1"/>
</dbReference>
<dbReference type="AlphaFoldDB" id="A0A2T5BS26"/>
<evidence type="ECO:0000256" key="2">
    <source>
        <dbReference type="ARBA" id="ARBA00038115"/>
    </source>
</evidence>
<gene>
    <name evidence="4" type="ORF">C8N32_10863</name>
</gene>